<feature type="compositionally biased region" description="Low complexity" evidence="8">
    <location>
        <begin position="357"/>
        <end position="376"/>
    </location>
</feature>
<keyword evidence="11" id="KW-1185">Reference proteome</keyword>
<keyword evidence="3 7" id="KW-0547">Nucleotide-binding</keyword>
<feature type="domain" description="Branched-chain alpha-ketoacid dehydrogenase kinase/Pyruvate dehydrogenase kinase N-terminal" evidence="9">
    <location>
        <begin position="126"/>
        <end position="285"/>
    </location>
</feature>
<reference evidence="10" key="1">
    <citation type="submission" date="2021-06" db="EMBL/GenBank/DDBJ databases">
        <authorList>
            <person name="Kallberg Y."/>
            <person name="Tangrot J."/>
            <person name="Rosling A."/>
        </authorList>
    </citation>
    <scope>NUCLEOTIDE SEQUENCE</scope>
    <source>
        <strain evidence="10">AZ414A</strain>
    </source>
</reference>
<comment type="caution">
    <text evidence="10">The sequence shown here is derived from an EMBL/GenBank/DDBJ whole genome shotgun (WGS) entry which is preliminary data.</text>
</comment>
<accession>A0A9N8UXU2</accession>
<dbReference type="EMBL" id="CAJVPK010000001">
    <property type="protein sequence ID" value="CAG8432700.1"/>
    <property type="molecule type" value="Genomic_DNA"/>
</dbReference>
<dbReference type="InterPro" id="IPR036784">
    <property type="entry name" value="AK/P_DHK_N_sf"/>
</dbReference>
<dbReference type="InterPro" id="IPR036890">
    <property type="entry name" value="HATPase_C_sf"/>
</dbReference>
<dbReference type="PANTHER" id="PTHR11947">
    <property type="entry name" value="PYRUVATE DEHYDROGENASE KINASE"/>
    <property type="match status" value="1"/>
</dbReference>
<dbReference type="GO" id="GO:0005524">
    <property type="term" value="F:ATP binding"/>
    <property type="evidence" value="ECO:0007669"/>
    <property type="project" value="UniProtKB-UniRule"/>
</dbReference>
<dbReference type="SUPFAM" id="SSF69012">
    <property type="entry name" value="alpha-ketoacid dehydrogenase kinase, N-terminal domain"/>
    <property type="match status" value="1"/>
</dbReference>
<dbReference type="InterPro" id="IPR018955">
    <property type="entry name" value="BCDHK/PDK_N"/>
</dbReference>
<dbReference type="AlphaFoldDB" id="A0A9N8UXU2"/>
<evidence type="ECO:0000256" key="4">
    <source>
        <dbReference type="ARBA" id="ARBA00022777"/>
    </source>
</evidence>
<dbReference type="GO" id="GO:0004740">
    <property type="term" value="F:pyruvate dehydrogenase (acetyl-transferring) kinase activity"/>
    <property type="evidence" value="ECO:0007669"/>
    <property type="project" value="TreeGrafter"/>
</dbReference>
<keyword evidence="4 7" id="KW-0418">Kinase</keyword>
<dbReference type="Gene3D" id="1.20.140.20">
    <property type="entry name" value="Alpha-ketoacid/pyruvate dehydrogenase kinase, N-terminal domain"/>
    <property type="match status" value="1"/>
</dbReference>
<name>A0A9N8UXU2_9GLOM</name>
<evidence type="ECO:0000256" key="5">
    <source>
        <dbReference type="ARBA" id="ARBA00022840"/>
    </source>
</evidence>
<dbReference type="SUPFAM" id="SSF55874">
    <property type="entry name" value="ATPase domain of HSP90 chaperone/DNA topoisomerase II/histidine kinase"/>
    <property type="match status" value="1"/>
</dbReference>
<keyword evidence="5 7" id="KW-0067">ATP-binding</keyword>
<dbReference type="InterPro" id="IPR039028">
    <property type="entry name" value="BCKD/PDK"/>
</dbReference>
<comment type="subcellular location">
    <subcellularLocation>
        <location evidence="7">Mitochondrion matrix</location>
    </subcellularLocation>
</comment>
<evidence type="ECO:0000256" key="3">
    <source>
        <dbReference type="ARBA" id="ARBA00022741"/>
    </source>
</evidence>
<evidence type="ECO:0000256" key="2">
    <source>
        <dbReference type="ARBA" id="ARBA00022679"/>
    </source>
</evidence>
<sequence>MAEIITNLFVRQANFPRVTRVRQYFPKIFRKSHETTCKSLSNGTSKLQTSLQRITTTPNMEPIQFTSLSHNVRTISPNSIISPPPQLSLQSPKSFKSTLQHSAYSSQHFYQNRILDQYVFQPANQITLRQLIFFGRNLTEERIIKSGNYVRTELTIRIAHRIRDFQNLPFVVGTNPHIAKVYDLYWIAFETLRKFPPIKTMEDNDEFCKTLKSLLKKHLVVIPQLAMGIIECGEYMSEEQVNRFMNVMLRTRISRRVLAEQQITLTENWNDPNYCYGSDGYIGVVSTQCNAKEIIDKCAKMTSNLCRTTYNVEPPNVIIDGVDTTFSYIPDHIEYIIYELLKNSIRESPNSSQKFVTSETSQTSITPESSESSKISKTSEIRKPKKPFPPIIVTICPGPIDIYFRISDQGGGIPDKIYPHIWSFLHKNSDKKIDHIFTNFSKVPQMAATVQEYEQFIIPPNLNLGIGLPMSKVYAEYLGGDLTIFSMDGYGTDSYLKITKLGNIKENLV</sequence>
<dbReference type="OrthoDB" id="407390at2759"/>
<dbReference type="EC" id="2.7.11.-" evidence="7"/>
<keyword evidence="2 7" id="KW-0808">Transferase</keyword>
<gene>
    <name evidence="10" type="ORF">DEBURN_LOCUS28</name>
</gene>
<evidence type="ECO:0000313" key="11">
    <source>
        <dbReference type="Proteomes" id="UP000789706"/>
    </source>
</evidence>
<evidence type="ECO:0000256" key="8">
    <source>
        <dbReference type="SAM" id="MobiDB-lite"/>
    </source>
</evidence>
<feature type="region of interest" description="Disordered" evidence="8">
    <location>
        <begin position="352"/>
        <end position="383"/>
    </location>
</feature>
<dbReference type="GO" id="GO:0005759">
    <property type="term" value="C:mitochondrial matrix"/>
    <property type="evidence" value="ECO:0007669"/>
    <property type="project" value="UniProtKB-SubCell"/>
</dbReference>
<dbReference type="Proteomes" id="UP000789706">
    <property type="component" value="Unassembled WGS sequence"/>
</dbReference>
<proteinExistence type="inferred from homology"/>
<dbReference type="Gene3D" id="3.30.565.10">
    <property type="entry name" value="Histidine kinase-like ATPase, C-terminal domain"/>
    <property type="match status" value="1"/>
</dbReference>
<evidence type="ECO:0000256" key="1">
    <source>
        <dbReference type="ARBA" id="ARBA00006155"/>
    </source>
</evidence>
<evidence type="ECO:0000313" key="10">
    <source>
        <dbReference type="EMBL" id="CAG8432700.1"/>
    </source>
</evidence>
<dbReference type="PANTHER" id="PTHR11947:SF25">
    <property type="entry name" value="[PYRUVATE DEHYDROGENASE (ACETYL-TRANSFERRING)] KINASE 2, MITOCHONDRIAL"/>
    <property type="match status" value="1"/>
</dbReference>
<evidence type="ECO:0000256" key="6">
    <source>
        <dbReference type="ARBA" id="ARBA00023128"/>
    </source>
</evidence>
<organism evidence="10 11">
    <name type="scientific">Diversispora eburnea</name>
    <dbReference type="NCBI Taxonomy" id="1213867"/>
    <lineage>
        <taxon>Eukaryota</taxon>
        <taxon>Fungi</taxon>
        <taxon>Fungi incertae sedis</taxon>
        <taxon>Mucoromycota</taxon>
        <taxon>Glomeromycotina</taxon>
        <taxon>Glomeromycetes</taxon>
        <taxon>Diversisporales</taxon>
        <taxon>Diversisporaceae</taxon>
        <taxon>Diversispora</taxon>
    </lineage>
</organism>
<comment type="similarity">
    <text evidence="1 7">Belongs to the PDK/BCKDK protein kinase family.</text>
</comment>
<dbReference type="GO" id="GO:0010906">
    <property type="term" value="P:regulation of glucose metabolic process"/>
    <property type="evidence" value="ECO:0007669"/>
    <property type="project" value="TreeGrafter"/>
</dbReference>
<evidence type="ECO:0000259" key="9">
    <source>
        <dbReference type="Pfam" id="PF10436"/>
    </source>
</evidence>
<keyword evidence="6 7" id="KW-0496">Mitochondrion</keyword>
<protein>
    <recommendedName>
        <fullName evidence="7">Protein-serine/threonine kinase</fullName>
        <ecNumber evidence="7">2.7.11.-</ecNumber>
    </recommendedName>
</protein>
<dbReference type="Pfam" id="PF10436">
    <property type="entry name" value="BCDHK_Adom3"/>
    <property type="match status" value="1"/>
</dbReference>
<evidence type="ECO:0000256" key="7">
    <source>
        <dbReference type="RuleBase" id="RU366032"/>
    </source>
</evidence>